<dbReference type="OrthoDB" id="14970at2759"/>
<dbReference type="Gene3D" id="3.90.226.10">
    <property type="entry name" value="2-enoyl-CoA Hydratase, Chain A, domain 1"/>
    <property type="match status" value="1"/>
</dbReference>
<evidence type="ECO:0000256" key="2">
    <source>
        <dbReference type="ARBA" id="ARBA00005254"/>
    </source>
</evidence>
<sequence length="167" mass="17941">MHGLCLGLAVDIASACDVRIAAEDASFGIMEIDVGLAADIGTLQRFPKIIGNDSLARELSYTGRRFSAKEAKEMGFLSEVVKGSKTEVVSKAMEIAKIIASKSPIALMSTKHLLNHARDHTVEEGLEYTAIWNAAMLQASDTQVAMRATLGKSIPNFAPLPPLRSKL</sequence>
<dbReference type="STRING" id="5217.A0A4Q1BU48"/>
<dbReference type="CDD" id="cd06558">
    <property type="entry name" value="crotonase-like"/>
    <property type="match status" value="1"/>
</dbReference>
<dbReference type="InterPro" id="IPR045002">
    <property type="entry name" value="Ech1-like"/>
</dbReference>
<feature type="signal peptide" evidence="6">
    <location>
        <begin position="1"/>
        <end position="15"/>
    </location>
</feature>
<organism evidence="7 8">
    <name type="scientific">Tremella mesenterica</name>
    <name type="common">Jelly fungus</name>
    <dbReference type="NCBI Taxonomy" id="5217"/>
    <lineage>
        <taxon>Eukaryota</taxon>
        <taxon>Fungi</taxon>
        <taxon>Dikarya</taxon>
        <taxon>Basidiomycota</taxon>
        <taxon>Agaricomycotina</taxon>
        <taxon>Tremellomycetes</taxon>
        <taxon>Tremellales</taxon>
        <taxon>Tremellaceae</taxon>
        <taxon>Tremella</taxon>
    </lineage>
</organism>
<name>A0A4Q1BU48_TREME</name>
<dbReference type="InterPro" id="IPR029045">
    <property type="entry name" value="ClpP/crotonase-like_dom_sf"/>
</dbReference>
<comment type="caution">
    <text evidence="7">The sequence shown here is derived from an EMBL/GenBank/DDBJ whole genome shotgun (WGS) entry which is preliminary data.</text>
</comment>
<evidence type="ECO:0000256" key="4">
    <source>
        <dbReference type="ARBA" id="ARBA00023098"/>
    </source>
</evidence>
<dbReference type="Pfam" id="PF00378">
    <property type="entry name" value="ECH_1"/>
    <property type="match status" value="1"/>
</dbReference>
<keyword evidence="5" id="KW-0413">Isomerase</keyword>
<dbReference type="VEuPathDB" id="FungiDB:TREMEDRAFT_37467"/>
<dbReference type="Proteomes" id="UP000289152">
    <property type="component" value="Unassembled WGS sequence"/>
</dbReference>
<feature type="chain" id="PRO_5020822397" description="Delta(3,5)-Delta(2,4)-dienoyl-CoA isomerase" evidence="6">
    <location>
        <begin position="16"/>
        <end position="167"/>
    </location>
</feature>
<keyword evidence="4" id="KW-0443">Lipid metabolism</keyword>
<dbReference type="PANTHER" id="PTHR43149">
    <property type="entry name" value="ENOYL-COA HYDRATASE"/>
    <property type="match status" value="1"/>
</dbReference>
<dbReference type="PANTHER" id="PTHR43149:SF1">
    <property type="entry name" value="DELTA(3,5)-DELTA(2,4)-DIENOYL-COA ISOMERASE, MITOCHONDRIAL"/>
    <property type="match status" value="1"/>
</dbReference>
<evidence type="ECO:0000256" key="5">
    <source>
        <dbReference type="ARBA" id="ARBA00023235"/>
    </source>
</evidence>
<dbReference type="GO" id="GO:0051750">
    <property type="term" value="F:delta(3,5)-delta(2,4)-dienoyl-CoA isomerase activity"/>
    <property type="evidence" value="ECO:0007669"/>
    <property type="project" value="TreeGrafter"/>
</dbReference>
<accession>A0A4Q1BU48</accession>
<dbReference type="InterPro" id="IPR001753">
    <property type="entry name" value="Enoyl-CoA_hydra/iso"/>
</dbReference>
<dbReference type="UniPathway" id="UPA00659"/>
<dbReference type="Gene3D" id="1.10.12.10">
    <property type="entry name" value="Lyase 2-enoyl-coa Hydratase, Chain A, domain 2"/>
    <property type="match status" value="1"/>
</dbReference>
<dbReference type="FunFam" id="1.10.12.10:FF:000004">
    <property type="entry name" value="Delta3,5-delta2,4-dienoyl-CoA isomerase"/>
    <property type="match status" value="1"/>
</dbReference>
<dbReference type="EMBL" id="SDIL01000007">
    <property type="protein sequence ID" value="RXK41575.1"/>
    <property type="molecule type" value="Genomic_DNA"/>
</dbReference>
<evidence type="ECO:0000256" key="1">
    <source>
        <dbReference type="ARBA" id="ARBA00005005"/>
    </source>
</evidence>
<dbReference type="GO" id="GO:0005739">
    <property type="term" value="C:mitochondrion"/>
    <property type="evidence" value="ECO:0007669"/>
    <property type="project" value="TreeGrafter"/>
</dbReference>
<reference evidence="7 8" key="1">
    <citation type="submission" date="2016-06" db="EMBL/GenBank/DDBJ databases">
        <title>Evolution of pathogenesis and genome organization in the Tremellales.</title>
        <authorList>
            <person name="Cuomo C."/>
            <person name="Litvintseva A."/>
            <person name="Heitman J."/>
            <person name="Chen Y."/>
            <person name="Sun S."/>
            <person name="Springer D."/>
            <person name="Dromer F."/>
            <person name="Young S."/>
            <person name="Zeng Q."/>
            <person name="Chapman S."/>
            <person name="Gujja S."/>
            <person name="Saif S."/>
            <person name="Birren B."/>
        </authorList>
    </citation>
    <scope>NUCLEOTIDE SEQUENCE [LARGE SCALE GENOMIC DNA]</scope>
    <source>
        <strain evidence="7 8">ATCC 28783</strain>
    </source>
</reference>
<evidence type="ECO:0000256" key="3">
    <source>
        <dbReference type="ARBA" id="ARBA00022832"/>
    </source>
</evidence>
<evidence type="ECO:0000313" key="7">
    <source>
        <dbReference type="EMBL" id="RXK41575.1"/>
    </source>
</evidence>
<dbReference type="AlphaFoldDB" id="A0A4Q1BU48"/>
<protein>
    <recommendedName>
        <fullName evidence="9">Delta(3,5)-Delta(2,4)-dienoyl-CoA isomerase</fullName>
    </recommendedName>
</protein>
<comment type="pathway">
    <text evidence="1">Lipid metabolism; fatty acid beta-oxidation.</text>
</comment>
<evidence type="ECO:0000313" key="8">
    <source>
        <dbReference type="Proteomes" id="UP000289152"/>
    </source>
</evidence>
<dbReference type="GO" id="GO:0006635">
    <property type="term" value="P:fatty acid beta-oxidation"/>
    <property type="evidence" value="ECO:0007669"/>
    <property type="project" value="UniProtKB-UniPathway"/>
</dbReference>
<dbReference type="InParanoid" id="A0A4Q1BU48"/>
<proteinExistence type="inferred from homology"/>
<dbReference type="SUPFAM" id="SSF52096">
    <property type="entry name" value="ClpP/crotonase"/>
    <property type="match status" value="1"/>
</dbReference>
<comment type="similarity">
    <text evidence="2">Belongs to the enoyl-CoA hydratase/isomerase family.</text>
</comment>
<evidence type="ECO:0000256" key="6">
    <source>
        <dbReference type="SAM" id="SignalP"/>
    </source>
</evidence>
<dbReference type="InterPro" id="IPR014748">
    <property type="entry name" value="Enoyl-CoA_hydra_C"/>
</dbReference>
<evidence type="ECO:0008006" key="9">
    <source>
        <dbReference type="Google" id="ProtNLM"/>
    </source>
</evidence>
<keyword evidence="3" id="KW-0276">Fatty acid metabolism</keyword>
<keyword evidence="8" id="KW-1185">Reference proteome</keyword>
<gene>
    <name evidence="7" type="ORF">M231_01074</name>
</gene>
<keyword evidence="6" id="KW-0732">Signal</keyword>